<protein>
    <submittedName>
        <fullName evidence="2">Uncharacterized protein</fullName>
    </submittedName>
</protein>
<feature type="transmembrane region" description="Helical" evidence="1">
    <location>
        <begin position="77"/>
        <end position="100"/>
    </location>
</feature>
<keyword evidence="1" id="KW-0812">Transmembrane</keyword>
<dbReference type="PANTHER" id="PTHR34741">
    <property type="entry name" value="IMAP FAMILY MEMBER 1, PUTATIVE-RELATED"/>
    <property type="match status" value="1"/>
</dbReference>
<gene>
    <name evidence="2" type="ORF">PVL29_022034</name>
</gene>
<sequence>MSQLPAPPPPPPPPTEDVERAAEVDAGQKAYPSSPLAQHNLNWSKLVIAFCFGSALEIAHQSQQFSQSQLSQFPSTLYLLLCFAISVSFSCIFVAIFIRFKFSMAAQVLEHVGVFSAVTAFFLAITSPFPLCLKFTIWALYGVSLLVIVICNLL</sequence>
<comment type="caution">
    <text evidence="2">The sequence shown here is derived from an EMBL/GenBank/DDBJ whole genome shotgun (WGS) entry which is preliminary data.</text>
</comment>
<keyword evidence="1" id="KW-1133">Transmembrane helix</keyword>
<feature type="transmembrane region" description="Helical" evidence="1">
    <location>
        <begin position="135"/>
        <end position="153"/>
    </location>
</feature>
<proteinExistence type="predicted"/>
<evidence type="ECO:0000313" key="3">
    <source>
        <dbReference type="Proteomes" id="UP001168098"/>
    </source>
</evidence>
<accession>A0AA38YUR9</accession>
<dbReference type="PANTHER" id="PTHR34741:SF2">
    <property type="entry name" value="VESICLE TRANSPORT PROTEIN"/>
    <property type="match status" value="1"/>
</dbReference>
<evidence type="ECO:0000256" key="1">
    <source>
        <dbReference type="SAM" id="Phobius"/>
    </source>
</evidence>
<evidence type="ECO:0000313" key="2">
    <source>
        <dbReference type="EMBL" id="KAJ9676829.1"/>
    </source>
</evidence>
<keyword evidence="3" id="KW-1185">Reference proteome</keyword>
<reference evidence="2 3" key="1">
    <citation type="journal article" date="2023" name="BMC Biotechnol.">
        <title>Vitis rotundifolia cv Carlos genome sequencing.</title>
        <authorList>
            <person name="Huff M."/>
            <person name="Hulse-Kemp A."/>
            <person name="Scheffler B."/>
            <person name="Youngblood R."/>
            <person name="Simpson S."/>
            <person name="Babiker E."/>
            <person name="Staton M."/>
        </authorList>
    </citation>
    <scope>NUCLEOTIDE SEQUENCE [LARGE SCALE GENOMIC DNA]</scope>
    <source>
        <tissue evidence="2">Leaf</tissue>
    </source>
</reference>
<dbReference type="EMBL" id="JARBHA010000017">
    <property type="protein sequence ID" value="KAJ9676829.1"/>
    <property type="molecule type" value="Genomic_DNA"/>
</dbReference>
<dbReference type="Proteomes" id="UP001168098">
    <property type="component" value="Unassembled WGS sequence"/>
</dbReference>
<dbReference type="AlphaFoldDB" id="A0AA38YUR9"/>
<name>A0AA38YUR9_VITRO</name>
<organism evidence="2 3">
    <name type="scientific">Vitis rotundifolia</name>
    <name type="common">Muscadine grape</name>
    <dbReference type="NCBI Taxonomy" id="103349"/>
    <lineage>
        <taxon>Eukaryota</taxon>
        <taxon>Viridiplantae</taxon>
        <taxon>Streptophyta</taxon>
        <taxon>Embryophyta</taxon>
        <taxon>Tracheophyta</taxon>
        <taxon>Spermatophyta</taxon>
        <taxon>Magnoliopsida</taxon>
        <taxon>eudicotyledons</taxon>
        <taxon>Gunneridae</taxon>
        <taxon>Pentapetalae</taxon>
        <taxon>rosids</taxon>
        <taxon>Vitales</taxon>
        <taxon>Vitaceae</taxon>
        <taxon>Viteae</taxon>
        <taxon>Vitis</taxon>
    </lineage>
</organism>
<feature type="transmembrane region" description="Helical" evidence="1">
    <location>
        <begin position="112"/>
        <end position="129"/>
    </location>
</feature>
<keyword evidence="1" id="KW-0472">Membrane</keyword>